<evidence type="ECO:0000313" key="1">
    <source>
        <dbReference type="EMBL" id="RPA74706.1"/>
    </source>
</evidence>
<dbReference type="Proteomes" id="UP000275078">
    <property type="component" value="Unassembled WGS sequence"/>
</dbReference>
<organism evidence="1 2">
    <name type="scientific">Ascobolus immersus RN42</name>
    <dbReference type="NCBI Taxonomy" id="1160509"/>
    <lineage>
        <taxon>Eukaryota</taxon>
        <taxon>Fungi</taxon>
        <taxon>Dikarya</taxon>
        <taxon>Ascomycota</taxon>
        <taxon>Pezizomycotina</taxon>
        <taxon>Pezizomycetes</taxon>
        <taxon>Pezizales</taxon>
        <taxon>Ascobolaceae</taxon>
        <taxon>Ascobolus</taxon>
    </lineage>
</organism>
<gene>
    <name evidence="1" type="ORF">BJ508DRAFT_184299</name>
</gene>
<dbReference type="AlphaFoldDB" id="A0A3N4HP17"/>
<dbReference type="EMBL" id="ML119782">
    <property type="protein sequence ID" value="RPA74706.1"/>
    <property type="molecule type" value="Genomic_DNA"/>
</dbReference>
<protein>
    <submittedName>
        <fullName evidence="1">Uncharacterized protein</fullName>
    </submittedName>
</protein>
<evidence type="ECO:0000313" key="2">
    <source>
        <dbReference type="Proteomes" id="UP000275078"/>
    </source>
</evidence>
<reference evidence="1 2" key="1">
    <citation type="journal article" date="2018" name="Nat. Ecol. Evol.">
        <title>Pezizomycetes genomes reveal the molecular basis of ectomycorrhizal truffle lifestyle.</title>
        <authorList>
            <person name="Murat C."/>
            <person name="Payen T."/>
            <person name="Noel B."/>
            <person name="Kuo A."/>
            <person name="Morin E."/>
            <person name="Chen J."/>
            <person name="Kohler A."/>
            <person name="Krizsan K."/>
            <person name="Balestrini R."/>
            <person name="Da Silva C."/>
            <person name="Montanini B."/>
            <person name="Hainaut M."/>
            <person name="Levati E."/>
            <person name="Barry K.W."/>
            <person name="Belfiori B."/>
            <person name="Cichocki N."/>
            <person name="Clum A."/>
            <person name="Dockter R.B."/>
            <person name="Fauchery L."/>
            <person name="Guy J."/>
            <person name="Iotti M."/>
            <person name="Le Tacon F."/>
            <person name="Lindquist E.A."/>
            <person name="Lipzen A."/>
            <person name="Malagnac F."/>
            <person name="Mello A."/>
            <person name="Molinier V."/>
            <person name="Miyauchi S."/>
            <person name="Poulain J."/>
            <person name="Riccioni C."/>
            <person name="Rubini A."/>
            <person name="Sitrit Y."/>
            <person name="Splivallo R."/>
            <person name="Traeger S."/>
            <person name="Wang M."/>
            <person name="Zifcakova L."/>
            <person name="Wipf D."/>
            <person name="Zambonelli A."/>
            <person name="Paolocci F."/>
            <person name="Nowrousian M."/>
            <person name="Ottonello S."/>
            <person name="Baldrian P."/>
            <person name="Spatafora J.W."/>
            <person name="Henrissat B."/>
            <person name="Nagy L.G."/>
            <person name="Aury J.M."/>
            <person name="Wincker P."/>
            <person name="Grigoriev I.V."/>
            <person name="Bonfante P."/>
            <person name="Martin F.M."/>
        </authorList>
    </citation>
    <scope>NUCLEOTIDE SEQUENCE [LARGE SCALE GENOMIC DNA]</scope>
    <source>
        <strain evidence="1 2">RN42</strain>
    </source>
</reference>
<sequence length="88" mass="10059">TYSQQTQTSTISTAFNDIENGLRRLDDVRLSKQRFEASEEKTDMFAKLALGAKLERALRWRMSGQDAEYKGKMDLVQMLSLNEKAPIS</sequence>
<accession>A0A3N4HP17</accession>
<proteinExistence type="predicted"/>
<feature type="non-terminal residue" evidence="1">
    <location>
        <position position="1"/>
    </location>
</feature>
<name>A0A3N4HP17_ASCIM</name>
<dbReference type="OrthoDB" id="5399555at2759"/>
<feature type="non-terminal residue" evidence="1">
    <location>
        <position position="88"/>
    </location>
</feature>
<keyword evidence="2" id="KW-1185">Reference proteome</keyword>